<dbReference type="Pfam" id="PF13193">
    <property type="entry name" value="AMP-binding_C"/>
    <property type="match status" value="1"/>
</dbReference>
<gene>
    <name evidence="6" type="ORF">D3H65_06710</name>
</gene>
<dbReference type="GO" id="GO:0005829">
    <property type="term" value="C:cytosol"/>
    <property type="evidence" value="ECO:0007669"/>
    <property type="project" value="TreeGrafter"/>
</dbReference>
<dbReference type="CDD" id="cd05930">
    <property type="entry name" value="A_NRPS"/>
    <property type="match status" value="2"/>
</dbReference>
<dbReference type="FunFam" id="3.30.300.30:FF:000010">
    <property type="entry name" value="Enterobactin synthetase component F"/>
    <property type="match status" value="1"/>
</dbReference>
<dbReference type="InterPro" id="IPR045851">
    <property type="entry name" value="AMP-bd_C_sf"/>
</dbReference>
<dbReference type="Gene3D" id="3.30.300.30">
    <property type="match status" value="3"/>
</dbReference>
<dbReference type="Pfam" id="PF00501">
    <property type="entry name" value="AMP-binding"/>
    <property type="match status" value="3"/>
</dbReference>
<dbReference type="InterPro" id="IPR006162">
    <property type="entry name" value="Ppantetheine_attach_site"/>
</dbReference>
<accession>A0A3B7MKY3</accession>
<dbReference type="Gene3D" id="3.40.50.980">
    <property type="match status" value="4"/>
</dbReference>
<name>A0A3B7MKY3_9BACT</name>
<evidence type="ECO:0000256" key="2">
    <source>
        <dbReference type="ARBA" id="ARBA00006432"/>
    </source>
</evidence>
<dbReference type="FunFam" id="3.40.50.12780:FF:000012">
    <property type="entry name" value="Non-ribosomal peptide synthetase"/>
    <property type="match status" value="2"/>
</dbReference>
<dbReference type="Pfam" id="PF00668">
    <property type="entry name" value="Condensation"/>
    <property type="match status" value="3"/>
</dbReference>
<dbReference type="OrthoDB" id="9778383at2"/>
<dbReference type="PANTHER" id="PTHR45527:SF14">
    <property type="entry name" value="PLIPASTATIN SYNTHASE SUBUNIT B"/>
    <property type="match status" value="1"/>
</dbReference>
<sequence>MNNLSDNPYNYKYPDVSRIPQPAISYAQERTWQAIGAGQAPCSNIPVLVALKGAIDRQQLEAALWQVLNSAAVVSAGFREEAGKLEAFTGPQFDEPLSITTAASFKEARELAIPFVLAPFDVQQGRLVRYTLYRIHQEDHYLLALSFHRLVCDPWSVRILLDQLVQVLDGKGTAPAQPISFFDFARWQKSIPEDAINNLYAYWKRKLHNNIEPLSLFNDLPRRITSIYTPQQTEVTISGASYARLTHFLKVQPSDKRDFFLAVFTILLHNYCRQESVICGLPVPNREVKGTETLIGPVANLLPINTKISREEKWSDLLKKITLTTSNALQYQSLPYEVLVNKLNPVKEAVRSPLFDVLFRFEEAYNAKAINDSVELTVYPLHAALDRYDLDVLVTENPAEGHCRLQLCYNAGYYSEALMRQFIRHYQQLIHTIIEQGDREIGYYQYITAVEQDTILHHWNKRNISYPADTHIIMHFKNAVTHYPERTAISFNDQSLTYRDLDQLSDALAVQLIGQPSHNDQLIGLLSERSIELIVGILAILKAGKAYLPLDPGLPVNRLNYLVADSRIDLLLVYEQESRPAPDLPGKKIRIDLATLRNEPAKVYAWPIKPDSLAYVLYTSGTTGNPKGVMIGHEQVVRLFFHEGTYFDFRETDVWSMFFTCSFDFSVWEIWGALFYGGELVIVPREVTMNQEAFTRLLIDKQVTILNQTPTSFYSLSKTILAHQQPGALAVRKIIFGGEALNPAKLADFRKQYPATQLINMYGITETTVHNTYKEITHQEITAGASNIGTPLPTVNIYLLDAAMKLVPPGVAGEMYIGGKGLAKGYWGKEDLTLAKFIPHPWATGEKLYKTGDLARWLSHGELEFLGRIDNQIQIRGYRVELEEVLAVLLRTEQLRDVFVCARGEDTDKIIYAYVVDDRQVNTQQIRTNLAAHLPGYMIPGIIIQVDDFPLTSNGKIAIDALPLQEATAQDSMALPENPIEEQLLQLFAEVLNLKKDRISTTRSFFDLGGHSLKATRLVNKIKDRLGVELRVTTIFDNPDVKGLAQQIGLTKTKAIPLTKAPVREYYPLSPSQRRIYILQKMYEDAFLYHISNVYKLQQVDLQKLRNALNQLVLRHEALRTRFDIRENIPVQIIEENVQLLPDELYCKQAALQQVIQQWIKPFDLATAPLMRVAFLHTDEGNQYLVFNLHHIITDGISNAVFLRDFVSLYKGETLPALPFQFKDFSTWVHAQQSGEQWSNSKAFWLNKFAGELPDLALPLDFKRPMVKDFSGSFQSCDIDKTTTHQIQAVCRQLGISAFSFLLTAYLLLLRKVTGQEDIVVGSPGAGRYFEGLQDTTGIFINVLAHRNHPIGNKRCDAFMQEVNKHSLDILQHQDYQFEDLVDQLVKVRDTSRSPLFDVMFDYHNEENLANEIALEGVQVANEEAGFTRSTSMFDLNLHVYEHKDHFRCELDYSTQLFKPGTIASMVDMLVNIIRELAAHPQQTIAAIEPLSLEERHRILFDLNDTKRSFNDKLLLHQCFEQVAALQPDAMAVICQGEVLTYGALNRLANKLAHALRQQELAIEGCVAIMMDRSLEMVPAVMGVLKAGGMYVPIEPHLPDNRIETLISLLNIRYMITTTGQLQRAQHIFSAAGEDKKLFCIEVYAAVTGQEGASLSYIPVHPGTAWSEENLPANTTPDHHAYVIFTSGSTGVPKGVMVKHKPVVNVIEWVNRELKVTPEDKLLFITSLGFDLSVYDIFGTLAAGAMIRLVTREEMENQETLLKIINEEQITIWDSAPAAIQQLLPELATTNTSQSTLRLIMLSGDWIPVALPDVVRKHFKACEVISLGGATEAAIWSNYYRIGAVDPNWASIPYGKPIQNARYYVLDAYAMPCPIGIPGDLYIGGDCLATGYIGDKALTEKKFIPNPFVQGEKMYLTGDTARWMADGNMEFLGRKDTQVKIRGHRIELGEIESCFRKCTGLTEILAIPVALGGAASDKQLCVYYCSEQDWDKNELKARMGQELPAYMVPAYFVRLDRFPVNQNGKVDRKKLPAPHAEQERKQAPVVLNAVHQKLIAICADTLQLPVEKIDIRDNFFELGGHSLNSTYFLNRVRSEFGVRVPLVDFFRQDSLLELANSLPADVLTPVSSLPRTLQKEYYNLSSAQLRLLILHQLDSDNIGYGFNIPLVFNIDGVLDIERVNQVFRQLINRHESLRTSFHIVAETPVQRIHAQVNFAVETISVASTTDTEGAIKDFIRGFDLQQAPLLRAGVVYHQQSPVAMIIDMHHIISDGVSQQVLAAEFMDLYTGKELAPLALQYKDYAEWQFSEKRSAAMEKQKQFWINQFAREPQYIELPTDFQQGAIRQYTGRTSRFMIPKDQAARLYQLAGDSGGTLFTTLLAMLNILLAKLSGQQDITIGTVTAGRNNADLEKITGIFLNTLAMRNYPAGELSLNTFLSSVAANTLQAFDHQDYPYESLVNELKLGRNSFQNPLFNVVFILQNMGKPAWSIPGLRLEAINFDYGISKMDMTFICTEQEEALYFDLEYSTTLFKEATIQRFIQYFTTIIDQACATPHMTIGEINLLDQAARDMIIKTFNNTRQPINRDACYHQLFEQWVHATPGAIACIHNEATITYEQLNGLANRLAAWMVKQGAAPGKVVAICFNRGIELLAAIMGVLKTGASYIAIDTEYPAKRIGDILAQSEAGIAIVQQDMAATFNKLREETPTLTTILSADDLAALHRALGDYPAHDLTIRFDTDTTAYIIYTSGTTGKPKGIMVHQLGMLNHMYALISRLGITDKDVMAQTASCSSDIFVVQLLMTLITGGAVCIIDKEDVLDPVRLQSIMNAARITLMEIVPSLLTVFLETLSKRSDYQLHSLRAMLSMGESLKSLSARKWYDLYPQIDLYNAYGPAEASDDVSLFKIDPAQIVADAPVSIGYPLDNLHIYIMDSHLNLCPIGVLGEICVSGIAVGKGYWREEEKTRAVFVENPLFAYIGDEDYRMLYKTGDLGYWQPDGSLIFDKRKDHMVKIRGFRVEPGDIENALLNLTSIKEAIVIDRQYENGTKYLCAYYVSDEQPDRSWIRQQLLAVLPGYMVPSYFIQMDKLPITANDKIDRKALPAPDTGSGMENPEKTILGPATATEAILVPIWRSVLGIDAIGTDQGFFDFGGDSIKAINLRSRMEASGLAVSIKDIYQYTSIRDLAARVDEKIKSITDMPEKKPAPLREPVATAGRFDYNELTEEDLDSIFE</sequence>
<feature type="domain" description="Carrier" evidence="5">
    <location>
        <begin position="975"/>
        <end position="1052"/>
    </location>
</feature>
<dbReference type="InterPro" id="IPR000873">
    <property type="entry name" value="AMP-dep_synth/lig_dom"/>
</dbReference>
<evidence type="ECO:0000256" key="4">
    <source>
        <dbReference type="ARBA" id="ARBA00022553"/>
    </source>
</evidence>
<dbReference type="SMART" id="SM00823">
    <property type="entry name" value="PKS_PP"/>
    <property type="match status" value="3"/>
</dbReference>
<dbReference type="PROSITE" id="PS00455">
    <property type="entry name" value="AMP_BINDING"/>
    <property type="match status" value="3"/>
</dbReference>
<evidence type="ECO:0000313" key="7">
    <source>
        <dbReference type="Proteomes" id="UP000263900"/>
    </source>
</evidence>
<organism evidence="6 7">
    <name type="scientific">Paraflavitalea soli</name>
    <dbReference type="NCBI Taxonomy" id="2315862"/>
    <lineage>
        <taxon>Bacteria</taxon>
        <taxon>Pseudomonadati</taxon>
        <taxon>Bacteroidota</taxon>
        <taxon>Chitinophagia</taxon>
        <taxon>Chitinophagales</taxon>
        <taxon>Chitinophagaceae</taxon>
        <taxon>Paraflavitalea</taxon>
    </lineage>
</organism>
<dbReference type="CDD" id="cd17643">
    <property type="entry name" value="A_NRPS_Cytc1-like"/>
    <property type="match status" value="1"/>
</dbReference>
<dbReference type="Pfam" id="PF00550">
    <property type="entry name" value="PP-binding"/>
    <property type="match status" value="3"/>
</dbReference>
<proteinExistence type="inferred from homology"/>
<dbReference type="InterPro" id="IPR020806">
    <property type="entry name" value="PKS_PP-bd"/>
</dbReference>
<dbReference type="GO" id="GO:0043041">
    <property type="term" value="P:amino acid activation for nonribosomal peptide biosynthetic process"/>
    <property type="evidence" value="ECO:0007669"/>
    <property type="project" value="TreeGrafter"/>
</dbReference>
<dbReference type="InterPro" id="IPR020845">
    <property type="entry name" value="AMP-binding_CS"/>
</dbReference>
<dbReference type="InterPro" id="IPR001242">
    <property type="entry name" value="Condensation_dom"/>
</dbReference>
<dbReference type="InterPro" id="IPR010071">
    <property type="entry name" value="AA_adenyl_dom"/>
</dbReference>
<dbReference type="GO" id="GO:0044550">
    <property type="term" value="P:secondary metabolite biosynthetic process"/>
    <property type="evidence" value="ECO:0007669"/>
    <property type="project" value="UniProtKB-ARBA"/>
</dbReference>
<protein>
    <submittedName>
        <fullName evidence="6">Amino acid adenylation domain-containing protein</fullName>
    </submittedName>
</protein>
<comment type="similarity">
    <text evidence="2">Belongs to the ATP-dependent AMP-binding enzyme family.</text>
</comment>
<dbReference type="KEGG" id="pseg:D3H65_06710"/>
<dbReference type="SUPFAM" id="SSF52777">
    <property type="entry name" value="CoA-dependent acyltransferases"/>
    <property type="match status" value="6"/>
</dbReference>
<feature type="domain" description="Carrier" evidence="5">
    <location>
        <begin position="3114"/>
        <end position="3188"/>
    </location>
</feature>
<dbReference type="InterPro" id="IPR023213">
    <property type="entry name" value="CAT-like_dom_sf"/>
</dbReference>
<comment type="cofactor">
    <cofactor evidence="1">
        <name>pantetheine 4'-phosphate</name>
        <dbReference type="ChEBI" id="CHEBI:47942"/>
    </cofactor>
</comment>
<dbReference type="NCBIfam" id="TIGR01733">
    <property type="entry name" value="AA-adenyl-dom"/>
    <property type="match status" value="3"/>
</dbReference>
<dbReference type="PANTHER" id="PTHR45527">
    <property type="entry name" value="NONRIBOSOMAL PEPTIDE SYNTHETASE"/>
    <property type="match status" value="1"/>
</dbReference>
<keyword evidence="3" id="KW-0596">Phosphopantetheine</keyword>
<dbReference type="SUPFAM" id="SSF47336">
    <property type="entry name" value="ACP-like"/>
    <property type="match status" value="3"/>
</dbReference>
<dbReference type="Gene3D" id="1.10.1200.10">
    <property type="entry name" value="ACP-like"/>
    <property type="match status" value="3"/>
</dbReference>
<dbReference type="EMBL" id="CP032157">
    <property type="protein sequence ID" value="AXY73686.1"/>
    <property type="molecule type" value="Genomic_DNA"/>
</dbReference>
<dbReference type="CDD" id="cd19531">
    <property type="entry name" value="LCL_NRPS-like"/>
    <property type="match status" value="2"/>
</dbReference>
<dbReference type="InterPro" id="IPR025110">
    <property type="entry name" value="AMP-bd_C"/>
</dbReference>
<dbReference type="PROSITE" id="PS50075">
    <property type="entry name" value="CARRIER"/>
    <property type="match status" value="3"/>
</dbReference>
<dbReference type="Proteomes" id="UP000263900">
    <property type="component" value="Chromosome"/>
</dbReference>
<keyword evidence="7" id="KW-1185">Reference proteome</keyword>
<keyword evidence="4" id="KW-0597">Phosphoprotein</keyword>
<dbReference type="GO" id="GO:0031177">
    <property type="term" value="F:phosphopantetheine binding"/>
    <property type="evidence" value="ECO:0007669"/>
    <property type="project" value="InterPro"/>
</dbReference>
<dbReference type="PROSITE" id="PS00012">
    <property type="entry name" value="PHOSPHOPANTETHEINE"/>
    <property type="match status" value="2"/>
</dbReference>
<dbReference type="SUPFAM" id="SSF56801">
    <property type="entry name" value="Acetyl-CoA synthetase-like"/>
    <property type="match status" value="3"/>
</dbReference>
<dbReference type="SMART" id="SM01294">
    <property type="entry name" value="PKS_PP_betabranch"/>
    <property type="match status" value="1"/>
</dbReference>
<dbReference type="NCBIfam" id="NF003417">
    <property type="entry name" value="PRK04813.1"/>
    <property type="match status" value="3"/>
</dbReference>
<dbReference type="InterPro" id="IPR036736">
    <property type="entry name" value="ACP-like_sf"/>
</dbReference>
<evidence type="ECO:0000256" key="3">
    <source>
        <dbReference type="ARBA" id="ARBA00022450"/>
    </source>
</evidence>
<evidence type="ECO:0000313" key="6">
    <source>
        <dbReference type="EMBL" id="AXY73686.1"/>
    </source>
</evidence>
<dbReference type="Gene3D" id="3.40.50.12780">
    <property type="entry name" value="N-terminal domain of ligase-like"/>
    <property type="match status" value="1"/>
</dbReference>
<dbReference type="InterPro" id="IPR042099">
    <property type="entry name" value="ANL_N_sf"/>
</dbReference>
<dbReference type="Gene3D" id="2.30.38.10">
    <property type="entry name" value="Luciferase, Domain 3"/>
    <property type="match status" value="2"/>
</dbReference>
<dbReference type="FunFam" id="3.40.50.980:FF:000001">
    <property type="entry name" value="Non-ribosomal peptide synthetase"/>
    <property type="match status" value="3"/>
</dbReference>
<dbReference type="InterPro" id="IPR009081">
    <property type="entry name" value="PP-bd_ACP"/>
</dbReference>
<dbReference type="FunFam" id="1.10.1200.10:FF:000005">
    <property type="entry name" value="Nonribosomal peptide synthetase 1"/>
    <property type="match status" value="1"/>
</dbReference>
<dbReference type="GO" id="GO:0003824">
    <property type="term" value="F:catalytic activity"/>
    <property type="evidence" value="ECO:0007669"/>
    <property type="project" value="InterPro"/>
</dbReference>
<reference evidence="6 7" key="1">
    <citation type="submission" date="2018-09" db="EMBL/GenBank/DDBJ databases">
        <title>Genome sequencing of strain 6GH32-13.</title>
        <authorList>
            <person name="Weon H.-Y."/>
            <person name="Heo J."/>
            <person name="Kwon S.-W."/>
        </authorList>
    </citation>
    <scope>NUCLEOTIDE SEQUENCE [LARGE SCALE GENOMIC DNA]</scope>
    <source>
        <strain evidence="6 7">5GH32-13</strain>
    </source>
</reference>
<dbReference type="Gene3D" id="3.30.559.10">
    <property type="entry name" value="Chloramphenicol acetyltransferase-like domain"/>
    <property type="match status" value="3"/>
</dbReference>
<feature type="domain" description="Carrier" evidence="5">
    <location>
        <begin position="2045"/>
        <end position="2122"/>
    </location>
</feature>
<evidence type="ECO:0000256" key="1">
    <source>
        <dbReference type="ARBA" id="ARBA00001957"/>
    </source>
</evidence>
<evidence type="ECO:0000259" key="5">
    <source>
        <dbReference type="PROSITE" id="PS50075"/>
    </source>
</evidence>
<dbReference type="Gene3D" id="3.30.559.30">
    <property type="entry name" value="Nonribosomal peptide synthetase, condensation domain"/>
    <property type="match status" value="3"/>
</dbReference>